<gene>
    <name evidence="1" type="ORF">SAMN04487908_12536</name>
</gene>
<sequence length="263" mass="29537">MNSNNSPYKFNAKEFDAETGNYYYGARYYDPKFSIWLSVDPLAEEYPSWTPYHYAHNNPLRYIDPTGMSADDVIIKGKLADKATEQLNASTSLEITRDKKTGKLSATGEAETKSDQLLLEAIKDEKRTVKIKATERNKEGGSFIFGDVFNGSRQKKNGDVIAKQTLNPNQAKIIEEFAEMPEGSIAKHSVLEAYLGAKNDPGAYPQQKDAYLRAHNETNVIYPAGGYRKIAEKKSIRREIIRLPFSGVRVLLVKPGGQRTLFD</sequence>
<name>A0A1M6M368_9FLAO</name>
<dbReference type="PANTHER" id="PTHR32305">
    <property type="match status" value="1"/>
</dbReference>
<evidence type="ECO:0000313" key="2">
    <source>
        <dbReference type="Proteomes" id="UP000184172"/>
    </source>
</evidence>
<dbReference type="PANTHER" id="PTHR32305:SF15">
    <property type="entry name" value="PROTEIN RHSA-RELATED"/>
    <property type="match status" value="1"/>
</dbReference>
<organism evidence="1 2">
    <name type="scientific">Aequorivita viscosa</name>
    <dbReference type="NCBI Taxonomy" id="797419"/>
    <lineage>
        <taxon>Bacteria</taxon>
        <taxon>Pseudomonadati</taxon>
        <taxon>Bacteroidota</taxon>
        <taxon>Flavobacteriia</taxon>
        <taxon>Flavobacteriales</taxon>
        <taxon>Flavobacteriaceae</taxon>
        <taxon>Aequorivita</taxon>
    </lineage>
</organism>
<dbReference type="Gene3D" id="2.180.10.10">
    <property type="entry name" value="RHS repeat-associated core"/>
    <property type="match status" value="1"/>
</dbReference>
<dbReference type="InterPro" id="IPR022385">
    <property type="entry name" value="Rhs_assc_core"/>
</dbReference>
<dbReference type="Proteomes" id="UP000184172">
    <property type="component" value="Unassembled WGS sequence"/>
</dbReference>
<dbReference type="InterPro" id="IPR050708">
    <property type="entry name" value="T6SS_VgrG/RHS"/>
</dbReference>
<evidence type="ECO:0000313" key="1">
    <source>
        <dbReference type="EMBL" id="SHJ77817.1"/>
    </source>
</evidence>
<dbReference type="STRING" id="797419.SAMN05216556_12424"/>
<accession>A0A1M6M368</accession>
<dbReference type="AlphaFoldDB" id="A0A1M6M368"/>
<keyword evidence="2" id="KW-1185">Reference proteome</keyword>
<reference evidence="2" key="1">
    <citation type="submission" date="2016-11" db="EMBL/GenBank/DDBJ databases">
        <authorList>
            <person name="Varghese N."/>
            <person name="Submissions S."/>
        </authorList>
    </citation>
    <scope>NUCLEOTIDE SEQUENCE [LARGE SCALE GENOMIC DNA]</scope>
    <source>
        <strain evidence="2">DSM 26349</strain>
    </source>
</reference>
<protein>
    <submittedName>
        <fullName evidence="1">RHS repeat-associated core domain-containing protein</fullName>
    </submittedName>
</protein>
<proteinExistence type="predicted"/>
<dbReference type="NCBIfam" id="TIGR03696">
    <property type="entry name" value="Rhs_assc_core"/>
    <property type="match status" value="1"/>
</dbReference>
<dbReference type="OrthoDB" id="2972467at2"/>
<dbReference type="EMBL" id="FQYV01000025">
    <property type="protein sequence ID" value="SHJ77817.1"/>
    <property type="molecule type" value="Genomic_DNA"/>
</dbReference>
<dbReference type="RefSeq" id="WP_073220658.1">
    <property type="nucleotide sequence ID" value="NZ_FNNS01000024.1"/>
</dbReference>